<feature type="compositionally biased region" description="Polar residues" evidence="1">
    <location>
        <begin position="592"/>
        <end position="601"/>
    </location>
</feature>
<evidence type="ECO:0000256" key="1">
    <source>
        <dbReference type="SAM" id="MobiDB-lite"/>
    </source>
</evidence>
<dbReference type="Gene3D" id="3.40.50.11290">
    <property type="match status" value="1"/>
</dbReference>
<evidence type="ECO:0000259" key="2">
    <source>
        <dbReference type="Pfam" id="PF14403"/>
    </source>
</evidence>
<dbReference type="RefSeq" id="WP_353541472.1">
    <property type="nucleotide sequence ID" value="NZ_BAABRN010000010.1"/>
</dbReference>
<dbReference type="Pfam" id="PF14403">
    <property type="entry name" value="CP_ATPgrasp_2"/>
    <property type="match status" value="1"/>
</dbReference>
<feature type="domain" description="Circularly permuted ATP-grasp type 2" evidence="2">
    <location>
        <begin position="76"/>
        <end position="452"/>
    </location>
</feature>
<gene>
    <name evidence="3" type="ORF">Dxin01_01232</name>
</gene>
<feature type="region of interest" description="Disordered" evidence="1">
    <location>
        <begin position="506"/>
        <end position="611"/>
    </location>
</feature>
<dbReference type="Gene3D" id="3.30.1490.270">
    <property type="match status" value="1"/>
</dbReference>
<keyword evidence="4" id="KW-1185">Reference proteome</keyword>
<feature type="compositionally biased region" description="Low complexity" evidence="1">
    <location>
        <begin position="560"/>
        <end position="591"/>
    </location>
</feature>
<accession>A0ABP9VBE4</accession>
<dbReference type="Proteomes" id="UP001458946">
    <property type="component" value="Unassembled WGS sequence"/>
</dbReference>
<dbReference type="PANTHER" id="PTHR34595:SF7">
    <property type="entry name" value="SLL1039 PROTEIN"/>
    <property type="match status" value="1"/>
</dbReference>
<evidence type="ECO:0000313" key="3">
    <source>
        <dbReference type="EMBL" id="GAA5501500.1"/>
    </source>
</evidence>
<protein>
    <recommendedName>
        <fullName evidence="2">Circularly permuted ATP-grasp type 2 domain-containing protein</fullName>
    </recommendedName>
</protein>
<proteinExistence type="predicted"/>
<feature type="compositionally biased region" description="Basic and acidic residues" evidence="1">
    <location>
        <begin position="602"/>
        <end position="611"/>
    </location>
</feature>
<reference evidence="3 4" key="1">
    <citation type="submission" date="2024-02" db="EMBL/GenBank/DDBJ databases">
        <title>Deinococcus xinjiangensis NBRC 107630.</title>
        <authorList>
            <person name="Ichikawa N."/>
            <person name="Katano-Makiyama Y."/>
            <person name="Hidaka K."/>
        </authorList>
    </citation>
    <scope>NUCLEOTIDE SEQUENCE [LARGE SCALE GENOMIC DNA]</scope>
    <source>
        <strain evidence="3 4">NBRC 107630</strain>
    </source>
</reference>
<dbReference type="InterPro" id="IPR051680">
    <property type="entry name" value="ATP-dep_Glu-Cys_Ligase-2"/>
</dbReference>
<comment type="caution">
    <text evidence="3">The sequence shown here is derived from an EMBL/GenBank/DDBJ whole genome shotgun (WGS) entry which is preliminary data.</text>
</comment>
<dbReference type="SUPFAM" id="SSF56059">
    <property type="entry name" value="Glutathione synthetase ATP-binding domain-like"/>
    <property type="match status" value="1"/>
</dbReference>
<organism evidence="3 4">
    <name type="scientific">Deinococcus xinjiangensis</name>
    <dbReference type="NCBI Taxonomy" id="457454"/>
    <lineage>
        <taxon>Bacteria</taxon>
        <taxon>Thermotogati</taxon>
        <taxon>Deinococcota</taxon>
        <taxon>Deinococci</taxon>
        <taxon>Deinococcales</taxon>
        <taxon>Deinococcaceae</taxon>
        <taxon>Deinococcus</taxon>
    </lineage>
</organism>
<evidence type="ECO:0000313" key="4">
    <source>
        <dbReference type="Proteomes" id="UP001458946"/>
    </source>
</evidence>
<dbReference type="PANTHER" id="PTHR34595">
    <property type="entry name" value="BLR5612 PROTEIN"/>
    <property type="match status" value="1"/>
</dbReference>
<dbReference type="EMBL" id="BAABRN010000010">
    <property type="protein sequence ID" value="GAA5501500.1"/>
    <property type="molecule type" value="Genomic_DNA"/>
</dbReference>
<name>A0ABP9VBE4_9DEIO</name>
<sequence>MKYELGNKFYDELFAQSGEVRPHYKGFEEYLDRMGTAEFSRRHTLLDMAFRNQGITFTVYGDAQGTERTFPFDPVPRIIPASEWAHLEAGLKQRVAALNAFLRDIYNDAQILADEVMPAELVYTSAHFRREVHGVQVPQGIYTHIVGTDLIRNEAGEYLVLEDNLRSPSGVSYLLANRQAMTRIYPGMFEDQGVRPVQHYASALLSLLQSMSPREDGTVVVLTPGMYNSAYFEHAYLAQQMGVELVEGRDLFVDGGRVWMRTTGGRQQVDVIYRRVDDDFLDPLAFRRDSALGVAGIVEVYRAGRVAIANAIGTGVADDKAVYAYVPDMIRYYLNEEPLLNNVPTYLGWKPEDLSYMLEHAAELVIKAVGEAGGYGMLIGPASTKAEVEEFKKKVAANPRDFIGQPVVGLSRHPTYYPDSGEFEPAHIDLRPYILCGPQETTIVPGGLTRVALRRGSLVVNSSQGGGSKDTWVLEHDGAALPQGMSQIMHGDAGLLSQSQSQYQGGFGAVPIRSRPSQHPAETPHQPPQRRTDQDEPAEQAPTPLADHIAEQAQVAAYDQSHGQGQGQTQGQTQRQTQSGGSQSQSQSQGQDMGQHSYQQQLEKDELEGGK</sequence>
<dbReference type="InterPro" id="IPR025841">
    <property type="entry name" value="CP_ATPgrasp_2"/>
</dbReference>